<keyword evidence="3" id="KW-0804">Transcription</keyword>
<dbReference type="InterPro" id="IPR050679">
    <property type="entry name" value="Bact_HTH_transcr_reg"/>
</dbReference>
<feature type="domain" description="HTH gntR-type" evidence="4">
    <location>
        <begin position="2"/>
        <end position="70"/>
    </location>
</feature>
<dbReference type="Gene3D" id="3.40.1410.10">
    <property type="entry name" value="Chorismate lyase-like"/>
    <property type="match status" value="1"/>
</dbReference>
<dbReference type="SMART" id="SM00866">
    <property type="entry name" value="UTRA"/>
    <property type="match status" value="1"/>
</dbReference>
<dbReference type="SUPFAM" id="SSF64288">
    <property type="entry name" value="Chorismate lyase-like"/>
    <property type="match status" value="1"/>
</dbReference>
<gene>
    <name evidence="5" type="ORF">OLMES_3993</name>
</gene>
<dbReference type="InterPro" id="IPR036388">
    <property type="entry name" value="WH-like_DNA-bd_sf"/>
</dbReference>
<evidence type="ECO:0000259" key="4">
    <source>
        <dbReference type="PROSITE" id="PS50949"/>
    </source>
</evidence>
<accession>A0A1Y0IBU3</accession>
<dbReference type="InterPro" id="IPR000524">
    <property type="entry name" value="Tscrpt_reg_HTH_GntR"/>
</dbReference>
<dbReference type="RefSeq" id="WP_087462838.1">
    <property type="nucleotide sequence ID" value="NZ_CP021425.1"/>
</dbReference>
<dbReference type="Pfam" id="PF00392">
    <property type="entry name" value="GntR"/>
    <property type="match status" value="1"/>
</dbReference>
<evidence type="ECO:0000313" key="6">
    <source>
        <dbReference type="Proteomes" id="UP000196027"/>
    </source>
</evidence>
<dbReference type="CDD" id="cd07377">
    <property type="entry name" value="WHTH_GntR"/>
    <property type="match status" value="1"/>
</dbReference>
<evidence type="ECO:0000313" key="5">
    <source>
        <dbReference type="EMBL" id="ARU58012.1"/>
    </source>
</evidence>
<dbReference type="OrthoDB" id="9784545at2"/>
<reference evidence="5 6" key="1">
    <citation type="submission" date="2017-05" db="EMBL/GenBank/DDBJ databases">
        <title>Genomic insights into alkan degradation activity of Oleiphilus messinensis.</title>
        <authorList>
            <person name="Kozyavkin S.A."/>
            <person name="Slesarev A.I."/>
            <person name="Golyshin P.N."/>
            <person name="Korzhenkov A."/>
            <person name="Golyshina O.N."/>
            <person name="Toshchakov S.V."/>
        </authorList>
    </citation>
    <scope>NUCLEOTIDE SEQUENCE [LARGE SCALE GENOMIC DNA]</scope>
    <source>
        <strain evidence="5 6">ME102</strain>
    </source>
</reference>
<dbReference type="KEGG" id="ome:OLMES_3993"/>
<dbReference type="EMBL" id="CP021425">
    <property type="protein sequence ID" value="ARU58012.1"/>
    <property type="molecule type" value="Genomic_DNA"/>
</dbReference>
<evidence type="ECO:0000256" key="1">
    <source>
        <dbReference type="ARBA" id="ARBA00023015"/>
    </source>
</evidence>
<evidence type="ECO:0000256" key="2">
    <source>
        <dbReference type="ARBA" id="ARBA00023125"/>
    </source>
</evidence>
<organism evidence="5 6">
    <name type="scientific">Oleiphilus messinensis</name>
    <dbReference type="NCBI Taxonomy" id="141451"/>
    <lineage>
        <taxon>Bacteria</taxon>
        <taxon>Pseudomonadati</taxon>
        <taxon>Pseudomonadota</taxon>
        <taxon>Gammaproteobacteria</taxon>
        <taxon>Oceanospirillales</taxon>
        <taxon>Oleiphilaceae</taxon>
        <taxon>Oleiphilus</taxon>
    </lineage>
</organism>
<dbReference type="GO" id="GO:0003677">
    <property type="term" value="F:DNA binding"/>
    <property type="evidence" value="ECO:0007669"/>
    <property type="project" value="UniProtKB-KW"/>
</dbReference>
<dbReference type="PROSITE" id="PS50949">
    <property type="entry name" value="HTH_GNTR"/>
    <property type="match status" value="1"/>
</dbReference>
<dbReference type="PANTHER" id="PTHR44846">
    <property type="entry name" value="MANNOSYL-D-GLYCERATE TRANSPORT/METABOLISM SYSTEM REPRESSOR MNGR-RELATED"/>
    <property type="match status" value="1"/>
</dbReference>
<keyword evidence="6" id="KW-1185">Reference proteome</keyword>
<dbReference type="GO" id="GO:0003700">
    <property type="term" value="F:DNA-binding transcription factor activity"/>
    <property type="evidence" value="ECO:0007669"/>
    <property type="project" value="InterPro"/>
</dbReference>
<dbReference type="Proteomes" id="UP000196027">
    <property type="component" value="Chromosome"/>
</dbReference>
<dbReference type="SUPFAM" id="SSF46785">
    <property type="entry name" value="Winged helix' DNA-binding domain"/>
    <property type="match status" value="1"/>
</dbReference>
<dbReference type="PRINTS" id="PR00035">
    <property type="entry name" value="HTHGNTR"/>
</dbReference>
<dbReference type="AlphaFoldDB" id="A0A1Y0IBU3"/>
<dbReference type="InterPro" id="IPR011663">
    <property type="entry name" value="UTRA"/>
</dbReference>
<dbReference type="InterPro" id="IPR028978">
    <property type="entry name" value="Chorismate_lyase_/UTRA_dom_sf"/>
</dbReference>
<protein>
    <submittedName>
        <fullName evidence="5">Histidine utilization repressor</fullName>
    </submittedName>
</protein>
<dbReference type="Pfam" id="PF07702">
    <property type="entry name" value="UTRA"/>
    <property type="match status" value="1"/>
</dbReference>
<dbReference type="PANTHER" id="PTHR44846:SF1">
    <property type="entry name" value="MANNOSYL-D-GLYCERATE TRANSPORT_METABOLISM SYSTEM REPRESSOR MNGR-RELATED"/>
    <property type="match status" value="1"/>
</dbReference>
<evidence type="ECO:0000256" key="3">
    <source>
        <dbReference type="ARBA" id="ARBA00023163"/>
    </source>
</evidence>
<keyword evidence="1" id="KW-0805">Transcription regulation</keyword>
<dbReference type="GO" id="GO:0045892">
    <property type="term" value="P:negative regulation of DNA-templated transcription"/>
    <property type="evidence" value="ECO:0007669"/>
    <property type="project" value="TreeGrafter"/>
</dbReference>
<proteinExistence type="predicted"/>
<dbReference type="SMART" id="SM00345">
    <property type="entry name" value="HTH_GNTR"/>
    <property type="match status" value="1"/>
</dbReference>
<name>A0A1Y0IBU3_9GAMM</name>
<keyword evidence="2" id="KW-0238">DNA-binding</keyword>
<dbReference type="Gene3D" id="1.10.10.10">
    <property type="entry name" value="Winged helix-like DNA-binding domain superfamily/Winged helix DNA-binding domain"/>
    <property type="match status" value="1"/>
</dbReference>
<sequence length="243" mass="28316">MSTQTQRIKSALLKEISELQIDGSQKLPSERHLSERFGTTRVTLREALRLLEADGIIYRENRRGWFITPPRLHYDPSVHARISFMNYAQQQGFIPKSTLYQFKHIVADEFLAAVMNTVVGKPLYHICRIRYLDERPVLFENMMIRADLLKGLDNVDMTGSLHQKLRDDYGLIISRADFEMTVTTLPKEEATALNALEGAAALKFHRRYFNEDGTIFEFDIEFWRHDAITVAYEYNNNQPVRPF</sequence>
<dbReference type="InterPro" id="IPR036390">
    <property type="entry name" value="WH_DNA-bd_sf"/>
</dbReference>